<feature type="signal peptide" evidence="2">
    <location>
        <begin position="1"/>
        <end position="21"/>
    </location>
</feature>
<reference evidence="3" key="1">
    <citation type="submission" date="2009-11" db="EMBL/GenBank/DDBJ databases">
        <authorList>
            <consortium name="The Broad Institute Genome Sequencing Platform"/>
            <person name="Ward D."/>
            <person name="Feldgarden M."/>
            <person name="Earl A."/>
            <person name="Young S.K."/>
            <person name="Zeng Q."/>
            <person name="Koehrsen M."/>
            <person name="Alvarado L."/>
            <person name="Berlin A."/>
            <person name="Bochicchio J."/>
            <person name="Borenstein D."/>
            <person name="Chapman S.B."/>
            <person name="Chen Z."/>
            <person name="Engels R."/>
            <person name="Freedman E."/>
            <person name="Gellesch M."/>
            <person name="Goldberg J."/>
            <person name="Griggs A."/>
            <person name="Gujja S."/>
            <person name="Heilman E."/>
            <person name="Heiman D."/>
            <person name="Hepburn T."/>
            <person name="Howarth C."/>
            <person name="Jen D."/>
            <person name="Larson L."/>
            <person name="Lewis B."/>
            <person name="Mehta T."/>
            <person name="Park D."/>
            <person name="Pearson M."/>
            <person name="Roberts A."/>
            <person name="Saif S."/>
            <person name="Shea T."/>
            <person name="Shenoy N."/>
            <person name="Sisk P."/>
            <person name="Stolte C."/>
            <person name="Sykes S."/>
            <person name="Thomson T."/>
            <person name="Walk T."/>
            <person name="White J."/>
            <person name="Yandava C."/>
            <person name="Izard J."/>
            <person name="Baranova O.V."/>
            <person name="Blanton J.M."/>
            <person name="Tanner A.C."/>
            <person name="Dewhirst F.E."/>
            <person name="Haas B."/>
            <person name="Nusbaum C."/>
            <person name="Birren B."/>
        </authorList>
    </citation>
    <scope>NUCLEOTIDE SEQUENCE [LARGE SCALE GENOMIC DNA]</scope>
    <source>
        <strain evidence="3">1-1 BBBD Race 1</strain>
    </source>
</reference>
<accession>A0A0C4ESN3</accession>
<feature type="compositionally biased region" description="Basic and acidic residues" evidence="1">
    <location>
        <begin position="167"/>
        <end position="177"/>
    </location>
</feature>
<dbReference type="EMBL" id="ADAS02000038">
    <property type="protein sequence ID" value="OAV94599.1"/>
    <property type="molecule type" value="Genomic_DNA"/>
</dbReference>
<feature type="chain" id="PRO_5009386172" evidence="2">
    <location>
        <begin position="22"/>
        <end position="198"/>
    </location>
</feature>
<dbReference type="OrthoDB" id="2507803at2759"/>
<feature type="compositionally biased region" description="Basic and acidic residues" evidence="1">
    <location>
        <begin position="83"/>
        <end position="96"/>
    </location>
</feature>
<proteinExistence type="predicted"/>
<reference evidence="3" key="2">
    <citation type="submission" date="2016-05" db="EMBL/GenBank/DDBJ databases">
        <title>Comparative analysis highlights variable genome content of wheat rusts and divergence of the mating loci.</title>
        <authorList>
            <person name="Cuomo C.A."/>
            <person name="Bakkeren G."/>
            <person name="Szabo L."/>
            <person name="Khalil H."/>
            <person name="Joly D."/>
            <person name="Goldberg J."/>
            <person name="Young S."/>
            <person name="Zeng Q."/>
            <person name="Fellers J."/>
        </authorList>
    </citation>
    <scope>NUCLEOTIDE SEQUENCE [LARGE SCALE GENOMIC DNA]</scope>
    <source>
        <strain evidence="3">1-1 BBBD Race 1</strain>
    </source>
</reference>
<feature type="compositionally biased region" description="Basic and acidic residues" evidence="1">
    <location>
        <begin position="186"/>
        <end position="198"/>
    </location>
</feature>
<evidence type="ECO:0000313" key="5">
    <source>
        <dbReference type="Proteomes" id="UP000005240"/>
    </source>
</evidence>
<gene>
    <name evidence="3" type="ORF">PTTG_03812</name>
</gene>
<sequence length="198" mass="20298">MLPSNFIQLACILSSIGGAISRPQYSLYADSEEPQENLHSLAAPAVSNAELAPPPPSNPLVPGKEAKPVVATPVPKPEPPPGAEKKDGSPEKDAKIDGAPGKPTDPPQPLGPTAPGPGTPGKNGGPAGEPIGKDASPLEETAPKPKGKNASSPLPLIEAKPPPLSEDPARKKPEPKKPIVPQPPSGDKKSGNKDDWVR</sequence>
<evidence type="ECO:0000256" key="1">
    <source>
        <dbReference type="SAM" id="MobiDB-lite"/>
    </source>
</evidence>
<dbReference type="AlphaFoldDB" id="A0A0C4ESN3"/>
<dbReference type="VEuPathDB" id="FungiDB:PTTG_03812"/>
<reference evidence="4" key="4">
    <citation type="submission" date="2025-05" db="UniProtKB">
        <authorList>
            <consortium name="EnsemblFungi"/>
        </authorList>
    </citation>
    <scope>IDENTIFICATION</scope>
    <source>
        <strain evidence="4">isolate 1-1 / race 1 (BBBD)</strain>
    </source>
</reference>
<reference evidence="4 5" key="3">
    <citation type="journal article" date="2017" name="G3 (Bethesda)">
        <title>Comparative analysis highlights variable genome content of wheat rusts and divergence of the mating loci.</title>
        <authorList>
            <person name="Cuomo C.A."/>
            <person name="Bakkeren G."/>
            <person name="Khalil H.B."/>
            <person name="Panwar V."/>
            <person name="Joly D."/>
            <person name="Linning R."/>
            <person name="Sakthikumar S."/>
            <person name="Song X."/>
            <person name="Adiconis X."/>
            <person name="Fan L."/>
            <person name="Goldberg J.M."/>
            <person name="Levin J.Z."/>
            <person name="Young S."/>
            <person name="Zeng Q."/>
            <person name="Anikster Y."/>
            <person name="Bruce M."/>
            <person name="Wang M."/>
            <person name="Yin C."/>
            <person name="McCallum B."/>
            <person name="Szabo L.J."/>
            <person name="Hulbert S."/>
            <person name="Chen X."/>
            <person name="Fellers J.P."/>
        </authorList>
    </citation>
    <scope>NUCLEOTIDE SEQUENCE</scope>
    <source>
        <strain evidence="4">isolate 1-1 / race 1 (BBBD)</strain>
        <strain evidence="5">Isolate 1-1 / race 1 (BBBD)</strain>
    </source>
</reference>
<feature type="compositionally biased region" description="Pro residues" evidence="1">
    <location>
        <begin position="103"/>
        <end position="118"/>
    </location>
</feature>
<keyword evidence="5" id="KW-1185">Reference proteome</keyword>
<keyword evidence="2" id="KW-0732">Signal</keyword>
<evidence type="ECO:0000256" key="2">
    <source>
        <dbReference type="SAM" id="SignalP"/>
    </source>
</evidence>
<organism evidence="3">
    <name type="scientific">Puccinia triticina (isolate 1-1 / race 1 (BBBD))</name>
    <name type="common">Brown leaf rust fungus</name>
    <dbReference type="NCBI Taxonomy" id="630390"/>
    <lineage>
        <taxon>Eukaryota</taxon>
        <taxon>Fungi</taxon>
        <taxon>Dikarya</taxon>
        <taxon>Basidiomycota</taxon>
        <taxon>Pucciniomycotina</taxon>
        <taxon>Pucciniomycetes</taxon>
        <taxon>Pucciniales</taxon>
        <taxon>Pucciniaceae</taxon>
        <taxon>Puccinia</taxon>
    </lineage>
</organism>
<evidence type="ECO:0000313" key="3">
    <source>
        <dbReference type="EMBL" id="OAV94599.1"/>
    </source>
</evidence>
<dbReference type="Proteomes" id="UP000005240">
    <property type="component" value="Unassembled WGS sequence"/>
</dbReference>
<protein>
    <submittedName>
        <fullName evidence="3 4">Uncharacterized protein</fullName>
    </submittedName>
</protein>
<name>A0A0C4ESN3_PUCT1</name>
<feature type="region of interest" description="Disordered" evidence="1">
    <location>
        <begin position="30"/>
        <end position="198"/>
    </location>
</feature>
<evidence type="ECO:0000313" key="4">
    <source>
        <dbReference type="EnsemblFungi" id="PTTG_03812-t43_1-p1"/>
    </source>
</evidence>
<dbReference type="EnsemblFungi" id="PTTG_03812-t43_1">
    <property type="protein sequence ID" value="PTTG_03812-t43_1-p1"/>
    <property type="gene ID" value="PTTG_03812"/>
</dbReference>